<name>A0A0D6Q5Y1_KOMXY</name>
<dbReference type="AlphaFoldDB" id="A0A0D6Q5Y1"/>
<protein>
    <submittedName>
        <fullName evidence="1">Uncharacterized protein</fullName>
    </submittedName>
</protein>
<comment type="caution">
    <text evidence="1">The sequence shown here is derived from an EMBL/GenBank/DDBJ whole genome shotgun (WGS) entry which is preliminary data.</text>
</comment>
<gene>
    <name evidence="1" type="ORF">Gxy13693_012_030</name>
</gene>
<sequence>MKWTAPTLDFGHVIDHLHQTKADENGMIGRILSRSIPAGGKGAAAVRGQGVCACVNGFAG</sequence>
<proteinExistence type="predicted"/>
<reference evidence="1 2" key="1">
    <citation type="submission" date="2012-11" db="EMBL/GenBank/DDBJ databases">
        <title>Whole genome sequence of Gluconacetobacter xylinus NBRC 13693.</title>
        <authorList>
            <person name="Azuma Y."/>
            <person name="Higashiura N."/>
            <person name="Hirakawa H."/>
            <person name="Matsushita K."/>
        </authorList>
    </citation>
    <scope>NUCLEOTIDE SEQUENCE [LARGE SCALE GENOMIC DNA]</scope>
    <source>
        <strain evidence="1 2">NBRC 13693</strain>
    </source>
</reference>
<evidence type="ECO:0000313" key="1">
    <source>
        <dbReference type="EMBL" id="GAN98844.1"/>
    </source>
</evidence>
<evidence type="ECO:0000313" key="2">
    <source>
        <dbReference type="Proteomes" id="UP000032683"/>
    </source>
</evidence>
<accession>A0A0D6Q5Y1</accession>
<dbReference type="EMBL" id="BANJ01000012">
    <property type="protein sequence ID" value="GAN98844.1"/>
    <property type="molecule type" value="Genomic_DNA"/>
</dbReference>
<organism evidence="1 2">
    <name type="scientific">Komagataeibacter xylinus NBRC 13693</name>
    <dbReference type="NCBI Taxonomy" id="1234668"/>
    <lineage>
        <taxon>Bacteria</taxon>
        <taxon>Pseudomonadati</taxon>
        <taxon>Pseudomonadota</taxon>
        <taxon>Alphaproteobacteria</taxon>
        <taxon>Acetobacterales</taxon>
        <taxon>Acetobacteraceae</taxon>
        <taxon>Komagataeibacter</taxon>
    </lineage>
</organism>
<dbReference type="Proteomes" id="UP000032683">
    <property type="component" value="Unassembled WGS sequence"/>
</dbReference>